<accession>A0ABT6Q742</accession>
<proteinExistence type="predicted"/>
<evidence type="ECO:0000313" key="1">
    <source>
        <dbReference type="EMBL" id="MDI2112699.1"/>
    </source>
</evidence>
<protein>
    <submittedName>
        <fullName evidence="1">Uncharacterized protein</fullName>
    </submittedName>
</protein>
<evidence type="ECO:0000313" key="2">
    <source>
        <dbReference type="Proteomes" id="UP001431775"/>
    </source>
</evidence>
<gene>
    <name evidence="1" type="ORF">QJV33_05275</name>
</gene>
<dbReference type="Proteomes" id="UP001431775">
    <property type="component" value="Unassembled WGS sequence"/>
</dbReference>
<keyword evidence="2" id="KW-1185">Reference proteome</keyword>
<name>A0ABT6Q742_9PROT</name>
<dbReference type="EMBL" id="JASBAN010000001">
    <property type="protein sequence ID" value="MDI2112699.1"/>
    <property type="molecule type" value="Genomic_DNA"/>
</dbReference>
<reference evidence="1" key="1">
    <citation type="submission" date="2023-05" db="EMBL/GenBank/DDBJ databases">
        <title>Whole genome sequence of Commensalibacter sp.</title>
        <authorList>
            <person name="Charoenyingcharoen P."/>
            <person name="Yukphan P."/>
        </authorList>
    </citation>
    <scope>NUCLEOTIDE SEQUENCE</scope>
    <source>
        <strain evidence="1">TBRC 10068</strain>
    </source>
</reference>
<sequence>MMIEIKGKDDGVLQLEVNYTSGGGIEYTFYYKNNDVFFMCKDDYCDDGLFSEFKWDLQELLKKKPISSVKEKLYQEPDSWLTIQLKKIFPSWSAKTSKPLIKDMEYNSCSFCFIYPDASLECKQIKDSLDYIIEFKFVDPNIVQDIDEDMLILKGSFVVTRPALWDFHQDLLSL</sequence>
<organism evidence="1 2">
    <name type="scientific">Commensalibacter nepenthis</name>
    <dbReference type="NCBI Taxonomy" id="3043872"/>
    <lineage>
        <taxon>Bacteria</taxon>
        <taxon>Pseudomonadati</taxon>
        <taxon>Pseudomonadota</taxon>
        <taxon>Alphaproteobacteria</taxon>
        <taxon>Acetobacterales</taxon>
        <taxon>Acetobacteraceae</taxon>
    </lineage>
</organism>
<comment type="caution">
    <text evidence="1">The sequence shown here is derived from an EMBL/GenBank/DDBJ whole genome shotgun (WGS) entry which is preliminary data.</text>
</comment>
<dbReference type="RefSeq" id="WP_281462333.1">
    <property type="nucleotide sequence ID" value="NZ_JASBAN010000001.1"/>
</dbReference>